<accession>A0A7R8H346</accession>
<dbReference type="SUPFAM" id="SSF52518">
    <property type="entry name" value="Thiamin diphosphate-binding fold (THDP-binding)"/>
    <property type="match status" value="1"/>
</dbReference>
<dbReference type="OrthoDB" id="878at2759"/>
<evidence type="ECO:0000256" key="6">
    <source>
        <dbReference type="ARBA" id="ARBA00023128"/>
    </source>
</evidence>
<evidence type="ECO:0000313" key="14">
    <source>
        <dbReference type="Proteomes" id="UP000675881"/>
    </source>
</evidence>
<dbReference type="AlphaFoldDB" id="A0A7R8H346"/>
<reference evidence="13" key="1">
    <citation type="submission" date="2021-02" db="EMBL/GenBank/DDBJ databases">
        <authorList>
            <person name="Bekaert M."/>
        </authorList>
    </citation>
    <scope>NUCLEOTIDE SEQUENCE</scope>
    <source>
        <strain evidence="13">IoA-00</strain>
    </source>
</reference>
<evidence type="ECO:0000256" key="5">
    <source>
        <dbReference type="ARBA" id="ARBA00023002"/>
    </source>
</evidence>
<dbReference type="GO" id="GO:0007584">
    <property type="term" value="P:response to nutrient"/>
    <property type="evidence" value="ECO:0007669"/>
    <property type="project" value="TreeGrafter"/>
</dbReference>
<name>A0A7R8H346_LEPSM</name>
<protein>
    <recommendedName>
        <fullName evidence="10">2-oxoisovalerate dehydrogenase subunit beta, mitochondrial</fullName>
        <ecNumber evidence="3">1.2.4.4</ecNumber>
    </recommendedName>
    <alternativeName>
        <fullName evidence="11">Branched-chain alpha-keto acid dehydrogenase E1 component beta chain</fullName>
    </alternativeName>
</protein>
<keyword evidence="6" id="KW-0496">Mitochondrion</keyword>
<dbReference type="EMBL" id="HG994593">
    <property type="protein sequence ID" value="CAF2840581.1"/>
    <property type="molecule type" value="Genomic_DNA"/>
</dbReference>
<dbReference type="SUPFAM" id="SSF52922">
    <property type="entry name" value="TK C-terminal domain-like"/>
    <property type="match status" value="1"/>
</dbReference>
<keyword evidence="14" id="KW-1185">Reference proteome</keyword>
<proteinExistence type="predicted"/>
<dbReference type="EC" id="1.2.4.4" evidence="3"/>
<evidence type="ECO:0000256" key="9">
    <source>
        <dbReference type="ARBA" id="ARBA00063295"/>
    </source>
</evidence>
<dbReference type="InterPro" id="IPR033248">
    <property type="entry name" value="Transketolase_C"/>
</dbReference>
<dbReference type="InterPro" id="IPR005475">
    <property type="entry name" value="Transketolase-like_Pyr-bd"/>
</dbReference>
<dbReference type="Proteomes" id="UP000675881">
    <property type="component" value="Chromosome 14"/>
</dbReference>
<comment type="function">
    <text evidence="8">Together with BCKDHA forms the heterotetrameric E1 subunit of the mitochondrial branched-chain alpha-ketoacid dehydrogenase (BCKD) complex. The BCKD complex catalyzes the multi-step oxidative decarboxylation of alpha-ketoacids derived from the branched-chain amino-acids valine, leucine and isoleucine producing CO2 and acyl-CoA which is subsequently utilized to produce energy. The E1 subunit catalyzes the first step with the decarboxylation of the alpha-ketoacid forming an enzyme-product intermediate. A reductive acylation mediated by the lipoylamide cofactor of E2 extracts the acyl group from the E1 active site for the next step of the reaction.</text>
</comment>
<sequence length="375" mass="41450">MNAESCTSLWHVFNVVNFRSILLPSRLSLVSRPGARTIAHFKYHPDQLITDKGQLEKMTMLQSITSALDISLEKDASTCIFGEDVAFGGVFRCTVGLQDKYGKDRVFNTPLCEQGIVGFGIGMAVAGSKAIAEIQFGDYIFPAFDQIVNEAAKYRYRSGNLFDCGSLTIRATWGAVGHGGLYHSQSPEAYFAHTPGLKIVIPRSPTKAKGLLRSCVNDENPCIFFEPKILYRSASEEVPVEDYSIPIGKAEVVKKGSDITLIGWGTQVHVLLEVATMVQEKLGVSCEVIDLFSILPWDKETVFESVVKTGRCLIAHEAPITGGFGAELAASITENCFLNLESPIQRICGYDTPFPLIFEPFYLPDKWRCLEARRR</sequence>
<comment type="subcellular location">
    <subcellularLocation>
        <location evidence="2">Mitochondrion matrix</location>
    </subcellularLocation>
</comment>
<evidence type="ECO:0000256" key="11">
    <source>
        <dbReference type="ARBA" id="ARBA00082400"/>
    </source>
</evidence>
<comment type="subunit">
    <text evidence="9">Heterotetramer of 2 alpha/BCKDHA and 2 beta chains/BCKDHB that forms the branched-chain alpha-keto acid decarboxylase (E1) component of the BCKD complex. The branched-chain alpha-ketoacid dehydrogenase is a large complex composed of three major building blocks E1, E2 and E3. It is organized around E2, a 24-meric cubic core composed of DBT, to which are associated 6 to 12 copies of E1, and approximately 6 copies of the dehydrogenase E3, a DLD dimer.</text>
</comment>
<keyword evidence="4" id="KW-0809">Transit peptide</keyword>
<evidence type="ECO:0000256" key="8">
    <source>
        <dbReference type="ARBA" id="ARBA00057409"/>
    </source>
</evidence>
<dbReference type="SMART" id="SM00861">
    <property type="entry name" value="Transket_pyr"/>
    <property type="match status" value="1"/>
</dbReference>
<comment type="catalytic activity">
    <reaction evidence="7">
        <text>N(6)-[(R)-lipoyl]-L-lysyl-[protein] + 3-methyl-2-oxobutanoate + H(+) = N(6)-[(R)-S(8)-2-methylpropanoyldihydrolipoyl]-L-lysyl-[protein] + CO2</text>
        <dbReference type="Rhea" id="RHEA:13457"/>
        <dbReference type="Rhea" id="RHEA-COMP:10474"/>
        <dbReference type="Rhea" id="RHEA-COMP:10497"/>
        <dbReference type="ChEBI" id="CHEBI:11851"/>
        <dbReference type="ChEBI" id="CHEBI:15378"/>
        <dbReference type="ChEBI" id="CHEBI:16526"/>
        <dbReference type="ChEBI" id="CHEBI:83099"/>
        <dbReference type="ChEBI" id="CHEBI:83142"/>
        <dbReference type="EC" id="1.2.4.4"/>
    </reaction>
    <physiologicalReaction direction="left-to-right" evidence="7">
        <dbReference type="Rhea" id="RHEA:13458"/>
    </physiologicalReaction>
</comment>
<dbReference type="Pfam" id="PF02779">
    <property type="entry name" value="Transket_pyr"/>
    <property type="match status" value="1"/>
</dbReference>
<dbReference type="InterPro" id="IPR009014">
    <property type="entry name" value="Transketo_C/PFOR_II"/>
</dbReference>
<evidence type="ECO:0000256" key="4">
    <source>
        <dbReference type="ARBA" id="ARBA00022946"/>
    </source>
</evidence>
<dbReference type="PANTHER" id="PTHR42980">
    <property type="entry name" value="2-OXOISOVALERATE DEHYDROGENASE SUBUNIT BETA-RELATED"/>
    <property type="match status" value="1"/>
</dbReference>
<dbReference type="FunFam" id="3.40.50.920:FF:000004">
    <property type="entry name" value="2-oxoisovalerate dehydrogenase subunit beta 1, mitochondrial"/>
    <property type="match status" value="1"/>
</dbReference>
<dbReference type="FunFam" id="3.40.50.970:FF:000001">
    <property type="entry name" value="Pyruvate dehydrogenase E1 beta subunit"/>
    <property type="match status" value="1"/>
</dbReference>
<dbReference type="InterPro" id="IPR029061">
    <property type="entry name" value="THDP-binding"/>
</dbReference>
<gene>
    <name evidence="13" type="ORF">LSAA_4746</name>
</gene>
<feature type="domain" description="Transketolase-like pyrimidine-binding" evidence="12">
    <location>
        <begin position="58"/>
        <end position="233"/>
    </location>
</feature>
<dbReference type="Gene3D" id="3.40.50.970">
    <property type="match status" value="1"/>
</dbReference>
<dbReference type="GO" id="GO:0003863">
    <property type="term" value="F:branched-chain 2-oxo acid dehydrogenase activity"/>
    <property type="evidence" value="ECO:0007669"/>
    <property type="project" value="UniProtKB-EC"/>
</dbReference>
<dbReference type="Pfam" id="PF02780">
    <property type="entry name" value="Transketolase_C"/>
    <property type="match status" value="1"/>
</dbReference>
<evidence type="ECO:0000256" key="10">
    <source>
        <dbReference type="ARBA" id="ARBA00071568"/>
    </source>
</evidence>
<keyword evidence="5 13" id="KW-0560">Oxidoreductase</keyword>
<evidence type="ECO:0000256" key="1">
    <source>
        <dbReference type="ARBA" id="ARBA00001964"/>
    </source>
</evidence>
<dbReference type="PANTHER" id="PTHR42980:SF1">
    <property type="entry name" value="2-OXOISOVALERATE DEHYDROGENASE SUBUNIT BETA, MITOCHONDRIAL"/>
    <property type="match status" value="1"/>
</dbReference>
<evidence type="ECO:0000259" key="12">
    <source>
        <dbReference type="SMART" id="SM00861"/>
    </source>
</evidence>
<organism evidence="13 14">
    <name type="scientific">Lepeophtheirus salmonis</name>
    <name type="common">Salmon louse</name>
    <name type="synonym">Caligus salmonis</name>
    <dbReference type="NCBI Taxonomy" id="72036"/>
    <lineage>
        <taxon>Eukaryota</taxon>
        <taxon>Metazoa</taxon>
        <taxon>Ecdysozoa</taxon>
        <taxon>Arthropoda</taxon>
        <taxon>Crustacea</taxon>
        <taxon>Multicrustacea</taxon>
        <taxon>Hexanauplia</taxon>
        <taxon>Copepoda</taxon>
        <taxon>Siphonostomatoida</taxon>
        <taxon>Caligidae</taxon>
        <taxon>Lepeophtheirus</taxon>
    </lineage>
</organism>
<comment type="cofactor">
    <cofactor evidence="1">
        <name>thiamine diphosphate</name>
        <dbReference type="ChEBI" id="CHEBI:58937"/>
    </cofactor>
</comment>
<evidence type="ECO:0000256" key="3">
    <source>
        <dbReference type="ARBA" id="ARBA00012277"/>
    </source>
</evidence>
<evidence type="ECO:0000256" key="7">
    <source>
        <dbReference type="ARBA" id="ARBA00051764"/>
    </source>
</evidence>
<dbReference type="GO" id="GO:0009083">
    <property type="term" value="P:branched-chain amino acid catabolic process"/>
    <property type="evidence" value="ECO:0007669"/>
    <property type="project" value="TreeGrafter"/>
</dbReference>
<evidence type="ECO:0000313" key="13">
    <source>
        <dbReference type="EMBL" id="CAF2840581.1"/>
    </source>
</evidence>
<dbReference type="Gene3D" id="3.40.50.920">
    <property type="match status" value="1"/>
</dbReference>
<evidence type="ECO:0000256" key="2">
    <source>
        <dbReference type="ARBA" id="ARBA00004305"/>
    </source>
</evidence>
<dbReference type="GO" id="GO:0005759">
    <property type="term" value="C:mitochondrial matrix"/>
    <property type="evidence" value="ECO:0007669"/>
    <property type="project" value="UniProtKB-SubCell"/>
</dbReference>
<dbReference type="CDD" id="cd07036">
    <property type="entry name" value="TPP_PYR_E1-PDHc-beta_like"/>
    <property type="match status" value="1"/>
</dbReference>